<feature type="transmembrane region" description="Helical" evidence="5">
    <location>
        <begin position="277"/>
        <end position="300"/>
    </location>
</feature>
<name>A0A238WU16_9FLAO</name>
<dbReference type="Pfam" id="PF04932">
    <property type="entry name" value="Wzy_C"/>
    <property type="match status" value="1"/>
</dbReference>
<evidence type="ECO:0000313" key="7">
    <source>
        <dbReference type="EMBL" id="SNR49918.1"/>
    </source>
</evidence>
<keyword evidence="2 5" id="KW-0812">Transmembrane</keyword>
<dbReference type="GO" id="GO:0016020">
    <property type="term" value="C:membrane"/>
    <property type="evidence" value="ECO:0007669"/>
    <property type="project" value="UniProtKB-SubCell"/>
</dbReference>
<feature type="transmembrane region" description="Helical" evidence="5">
    <location>
        <begin position="241"/>
        <end position="271"/>
    </location>
</feature>
<keyword evidence="3 5" id="KW-1133">Transmembrane helix</keyword>
<feature type="transmembrane region" description="Helical" evidence="5">
    <location>
        <begin position="67"/>
        <end position="90"/>
    </location>
</feature>
<feature type="transmembrane region" description="Helical" evidence="5">
    <location>
        <begin position="438"/>
        <end position="457"/>
    </location>
</feature>
<dbReference type="InterPro" id="IPR007016">
    <property type="entry name" value="O-antigen_ligase-rel_domated"/>
</dbReference>
<comment type="subcellular location">
    <subcellularLocation>
        <location evidence="1">Membrane</location>
        <topology evidence="1">Multi-pass membrane protein</topology>
    </subcellularLocation>
</comment>
<feature type="transmembrane region" description="Helical" evidence="5">
    <location>
        <begin position="5"/>
        <end position="20"/>
    </location>
</feature>
<dbReference type="Proteomes" id="UP000198384">
    <property type="component" value="Unassembled WGS sequence"/>
</dbReference>
<dbReference type="InterPro" id="IPR051533">
    <property type="entry name" value="WaaL-like"/>
</dbReference>
<proteinExistence type="predicted"/>
<feature type="transmembrane region" description="Helical" evidence="5">
    <location>
        <begin position="375"/>
        <end position="394"/>
    </location>
</feature>
<reference evidence="7 8" key="1">
    <citation type="submission" date="2017-06" db="EMBL/GenBank/DDBJ databases">
        <authorList>
            <person name="Kim H.J."/>
            <person name="Triplett B.A."/>
        </authorList>
    </citation>
    <scope>NUCLEOTIDE SEQUENCE [LARGE SCALE GENOMIC DNA]</scope>
    <source>
        <strain evidence="7 8">DSM 29150</strain>
    </source>
</reference>
<evidence type="ECO:0000256" key="2">
    <source>
        <dbReference type="ARBA" id="ARBA00022692"/>
    </source>
</evidence>
<dbReference type="AlphaFoldDB" id="A0A238WU16"/>
<feature type="transmembrane region" description="Helical" evidence="5">
    <location>
        <begin position="320"/>
        <end position="340"/>
    </location>
</feature>
<dbReference type="EMBL" id="FZNT01000004">
    <property type="protein sequence ID" value="SNR49918.1"/>
    <property type="molecule type" value="Genomic_DNA"/>
</dbReference>
<dbReference type="RefSeq" id="WP_089381137.1">
    <property type="nucleotide sequence ID" value="NZ_FZNT01000004.1"/>
</dbReference>
<feature type="transmembrane region" description="Helical" evidence="5">
    <location>
        <begin position="415"/>
        <end position="432"/>
    </location>
</feature>
<evidence type="ECO:0000256" key="1">
    <source>
        <dbReference type="ARBA" id="ARBA00004141"/>
    </source>
</evidence>
<evidence type="ECO:0000256" key="3">
    <source>
        <dbReference type="ARBA" id="ARBA00022989"/>
    </source>
</evidence>
<organism evidence="7 8">
    <name type="scientific">Lutibacter agarilyticus</name>
    <dbReference type="NCBI Taxonomy" id="1109740"/>
    <lineage>
        <taxon>Bacteria</taxon>
        <taxon>Pseudomonadati</taxon>
        <taxon>Bacteroidota</taxon>
        <taxon>Flavobacteriia</taxon>
        <taxon>Flavobacteriales</taxon>
        <taxon>Flavobacteriaceae</taxon>
        <taxon>Lutibacter</taxon>
    </lineage>
</organism>
<dbReference type="PANTHER" id="PTHR37422">
    <property type="entry name" value="TEICHURONIC ACID BIOSYNTHESIS PROTEIN TUAE"/>
    <property type="match status" value="1"/>
</dbReference>
<dbReference type="GO" id="GO:0016874">
    <property type="term" value="F:ligase activity"/>
    <property type="evidence" value="ECO:0007669"/>
    <property type="project" value="UniProtKB-KW"/>
</dbReference>
<feature type="transmembrane region" description="Helical" evidence="5">
    <location>
        <begin position="32"/>
        <end position="55"/>
    </location>
</feature>
<evidence type="ECO:0000259" key="6">
    <source>
        <dbReference type="Pfam" id="PF04932"/>
    </source>
</evidence>
<evidence type="ECO:0000313" key="8">
    <source>
        <dbReference type="Proteomes" id="UP000198384"/>
    </source>
</evidence>
<feature type="domain" description="O-antigen ligase-related" evidence="6">
    <location>
        <begin position="241"/>
        <end position="392"/>
    </location>
</feature>
<accession>A0A238WU16</accession>
<keyword evidence="8" id="KW-1185">Reference proteome</keyword>
<feature type="transmembrane region" description="Helical" evidence="5">
    <location>
        <begin position="125"/>
        <end position="144"/>
    </location>
</feature>
<keyword evidence="7" id="KW-0436">Ligase</keyword>
<feature type="transmembrane region" description="Helical" evidence="5">
    <location>
        <begin position="165"/>
        <end position="187"/>
    </location>
</feature>
<sequence length="469" mass="53701">MFKTIIIFVLVLIGIIRYLLKRQKKEDSKYILLSTFIQIIPFAFGKSLFTFFSGYEIGGGHNLVIGAFYNSIKIGTEFIFVIIFILFGFSKFSKKAFVFKENIWFYVFIILCGISYFNPVNFVPLSFTPLFFFIIQFVFLLKLIEINLSRKDILRGIYDGLAMYSLLNLLLTICYPILGIETAVTVFSGNSGLSWSLRRGVKSAVGVFGHPGTFSLSCLLTLIFFYASFLNDYKKTKSKMFLAINIFIIALTFSRTTYMGAVLVMLLLTIISKKKEGIFSIKNIIIFLILFFVSIFVLYLTPLSEMFLGVEALGQVQNRLVHYFIGYEIWRGSPIIGVGINEHIYYMQQVFNVNLLPNTGSESSAFYLRSPIHNIHIIVLAETGLIGISCWFIYFISKINFYSKNTNTKYFDDNILSLSFTGMLIAIFVYGFTGWSPFNFQVFPIIILIGYFARVFLKETKLEEIKSIS</sequence>
<gene>
    <name evidence="7" type="ORF">SAMN06265371_10413</name>
</gene>
<evidence type="ECO:0000256" key="5">
    <source>
        <dbReference type="SAM" id="Phobius"/>
    </source>
</evidence>
<feature type="transmembrane region" description="Helical" evidence="5">
    <location>
        <begin position="102"/>
        <end position="119"/>
    </location>
</feature>
<keyword evidence="4 5" id="KW-0472">Membrane</keyword>
<dbReference type="OrthoDB" id="1631746at2"/>
<dbReference type="PANTHER" id="PTHR37422:SF13">
    <property type="entry name" value="LIPOPOLYSACCHARIDE BIOSYNTHESIS PROTEIN PA4999-RELATED"/>
    <property type="match status" value="1"/>
</dbReference>
<evidence type="ECO:0000256" key="4">
    <source>
        <dbReference type="ARBA" id="ARBA00023136"/>
    </source>
</evidence>
<feature type="transmembrane region" description="Helical" evidence="5">
    <location>
        <begin position="207"/>
        <end position="229"/>
    </location>
</feature>
<protein>
    <submittedName>
        <fullName evidence="7">O-Antigen ligase</fullName>
    </submittedName>
</protein>